<evidence type="ECO:0000313" key="1">
    <source>
        <dbReference type="EMBL" id="OZS71945.1"/>
    </source>
</evidence>
<sequence>MNDLKDTSSSRKRKIIKNKMESNFMFKKLKNLLKSKDLSRLVLNRKIKVTSYRNLRFSTISHF</sequence>
<accession>A0A264VKZ3</accession>
<comment type="caution">
    <text evidence="1">The sequence shown here is derived from an EMBL/GenBank/DDBJ whole genome shotgun (WGS) entry which is preliminary data.</text>
</comment>
<protein>
    <submittedName>
        <fullName evidence="1">Uncharacterized protein</fullName>
    </submittedName>
</protein>
<proteinExistence type="predicted"/>
<evidence type="ECO:0000313" key="2">
    <source>
        <dbReference type="Proteomes" id="UP000216001"/>
    </source>
</evidence>
<organism evidence="1 2">
    <name type="scientific">Providencia rettgeri</name>
    <dbReference type="NCBI Taxonomy" id="587"/>
    <lineage>
        <taxon>Bacteria</taxon>
        <taxon>Pseudomonadati</taxon>
        <taxon>Pseudomonadota</taxon>
        <taxon>Gammaproteobacteria</taxon>
        <taxon>Enterobacterales</taxon>
        <taxon>Morganellaceae</taxon>
        <taxon>Providencia</taxon>
    </lineage>
</organism>
<dbReference type="EMBL" id="NOWC01000065">
    <property type="protein sequence ID" value="OZS71945.1"/>
    <property type="molecule type" value="Genomic_DNA"/>
</dbReference>
<name>A0A264VKZ3_PRORE</name>
<dbReference type="Proteomes" id="UP000216001">
    <property type="component" value="Unassembled WGS sequence"/>
</dbReference>
<reference evidence="1 2" key="1">
    <citation type="submission" date="2017-07" db="EMBL/GenBank/DDBJ databases">
        <title>blaIMP-27 on transferable plasmids in Proteus mirabilis and Providencia rettgeri.</title>
        <authorList>
            <person name="Potter R."/>
        </authorList>
    </citation>
    <scope>NUCLEOTIDE SEQUENCE [LARGE SCALE GENOMIC DNA]</scope>
    <source>
        <strain evidence="1 2">PR1</strain>
    </source>
</reference>
<dbReference type="AlphaFoldDB" id="A0A264VKZ3"/>
<gene>
    <name evidence="1" type="ORF">CHI95_24565</name>
</gene>